<feature type="compositionally biased region" description="Polar residues" evidence="2">
    <location>
        <begin position="1256"/>
        <end position="1268"/>
    </location>
</feature>
<dbReference type="PANTHER" id="PTHR14222:SF1">
    <property type="entry name" value="CONDENSIN-2 COMPLEX SUBUNIT D3"/>
    <property type="match status" value="1"/>
</dbReference>
<protein>
    <submittedName>
        <fullName evidence="3">Condensin-2 complex subunit D3</fullName>
    </submittedName>
</protein>
<proteinExistence type="predicted"/>
<organism evidence="3 4">
    <name type="scientific">Blattamonas nauphoetae</name>
    <dbReference type="NCBI Taxonomy" id="2049346"/>
    <lineage>
        <taxon>Eukaryota</taxon>
        <taxon>Metamonada</taxon>
        <taxon>Preaxostyla</taxon>
        <taxon>Oxymonadida</taxon>
        <taxon>Blattamonas</taxon>
    </lineage>
</organism>
<dbReference type="Proteomes" id="UP001281761">
    <property type="component" value="Unassembled WGS sequence"/>
</dbReference>
<dbReference type="InterPro" id="IPR026971">
    <property type="entry name" value="CND1/NCAPD3"/>
</dbReference>
<evidence type="ECO:0000256" key="1">
    <source>
        <dbReference type="ARBA" id="ARBA00023067"/>
    </source>
</evidence>
<reference evidence="3 4" key="1">
    <citation type="journal article" date="2022" name="bioRxiv">
        <title>Genomics of Preaxostyla Flagellates Illuminates Evolutionary Transitions and the Path Towards Mitochondrial Loss.</title>
        <authorList>
            <person name="Novak L.V.F."/>
            <person name="Treitli S.C."/>
            <person name="Pyrih J."/>
            <person name="Halakuc P."/>
            <person name="Pipaliya S.V."/>
            <person name="Vacek V."/>
            <person name="Brzon O."/>
            <person name="Soukal P."/>
            <person name="Eme L."/>
            <person name="Dacks J.B."/>
            <person name="Karnkowska A."/>
            <person name="Elias M."/>
            <person name="Hampl V."/>
        </authorList>
    </citation>
    <scope>NUCLEOTIDE SEQUENCE [LARGE SCALE GENOMIC DNA]</scope>
    <source>
        <strain evidence="3">NAU3</strain>
        <tissue evidence="3">Gut</tissue>
    </source>
</reference>
<name>A0ABQ9Y4G1_9EUKA</name>
<feature type="region of interest" description="Disordered" evidence="2">
    <location>
        <begin position="1222"/>
        <end position="1242"/>
    </location>
</feature>
<dbReference type="PANTHER" id="PTHR14222">
    <property type="entry name" value="CONDENSIN"/>
    <property type="match status" value="1"/>
</dbReference>
<keyword evidence="1" id="KW-0226">DNA condensation</keyword>
<evidence type="ECO:0000256" key="2">
    <source>
        <dbReference type="SAM" id="MobiDB-lite"/>
    </source>
</evidence>
<dbReference type="InterPro" id="IPR016024">
    <property type="entry name" value="ARM-type_fold"/>
</dbReference>
<gene>
    <name evidence="3" type="ORF">BLNAU_6352</name>
</gene>
<comment type="caution">
    <text evidence="3">The sequence shown here is derived from an EMBL/GenBank/DDBJ whole genome shotgun (WGS) entry which is preliminary data.</text>
</comment>
<keyword evidence="4" id="KW-1185">Reference proteome</keyword>
<dbReference type="InterPro" id="IPR011989">
    <property type="entry name" value="ARM-like"/>
</dbReference>
<evidence type="ECO:0000313" key="3">
    <source>
        <dbReference type="EMBL" id="KAK2958583.1"/>
    </source>
</evidence>
<feature type="region of interest" description="Disordered" evidence="2">
    <location>
        <begin position="1253"/>
        <end position="1272"/>
    </location>
</feature>
<dbReference type="EMBL" id="JARBJD010000036">
    <property type="protein sequence ID" value="KAK2958583.1"/>
    <property type="molecule type" value="Genomic_DNA"/>
</dbReference>
<evidence type="ECO:0000313" key="4">
    <source>
        <dbReference type="Proteomes" id="UP001281761"/>
    </source>
</evidence>
<dbReference type="SUPFAM" id="SSF48371">
    <property type="entry name" value="ARM repeat"/>
    <property type="match status" value="1"/>
</dbReference>
<accession>A0ABQ9Y4G1</accession>
<dbReference type="Gene3D" id="1.25.10.10">
    <property type="entry name" value="Leucine-rich Repeat Variant"/>
    <property type="match status" value="1"/>
</dbReference>
<sequence>MSSQTKSKSTTLSIINLTELGKLTHRNYVIALESNLNWLSEQSSLLGPEQLENFAKALLSCIPDPESSPQILSTFLKLVKGSKYATPHQAIPIILKSFIPFLIGTYAPVMNSSAQKGMSKVHDLALQLVVDLIIKTSQDENRDRIERLKRREEKQKRKDREKIIQAQFSEGILGTSEDNIDEMERFMDVHDDLDDESDEEADQSSSIQRQTSSQLLRAYTVVLLQHLSVQCPDRREYRTLCCHTVNVLLALYTGKVIDEEPITTQFSSFVNLLMVNDSPAARVLGIELSEIVAHSLCATGQDRELIIQTLQTLLTTVVRCLGDKLGLARARAAQTIAKMATDVCAIDGNHSLIPIVLTEPFIVVLLQLLHSRMLSWNLCQRLLIDGTVAVRKNAMTLIGALSRFWSTLKVEVTLPSFPEDSEMLRDDDETVLHLNRDQKQFVSAVLNLNLFEVGASELEIIALRCGDPSPLVRKQSIVTLCYLLENQITLYSSLSSNQTRALTDLSHQLQCSFSALLPLVEDIDQTVRARLVEDTSVLVFEKLLAFFADRSFQTINLMSLGCNSFLSLFRQANDAQLYHLQQLNTLGQSSKNTRSVTPSIITNIALFLSHGNVLRKDSPNPVPAFCDEGYWRLLQIFIGGTTVSLPSTADEAICVAWMTLNNNLEQSKRGEPCALNDLGLSPLSKFDLIQTSLRVLTTIATRKGLKPQKKVSFADVGQSQGSCERGSWARVISFLEQQLMVDRLGSPDLLSSFVNLYAVLKDSQSAQNEKNQFLLQCLMKSIKVLEGVIERSQKLENDLFTPTPGAHQANTPMDPDAGFLKSGKRKLSDMDEIDDAQTNLTIGSGTSLKPQKFSRQLFAPPFTLTVVSRCLFLIGEIALVHPKIPSHIPTLVQSFVAPSLFHSQSTHFISTPDTIRSFACISLGKLCIGADAFNSSTDSRSPQSKLAHQSIAIFSRELHSPIVSLRNNALTVLGQLSIVYPSITEHYIPGMCALTQDTQSSALRLNALAHIAALTKEDFVRLRGPPLIHCIAALADRNDAIRDYALQIVKSIFLQKNPKLIENDFVEMMLLFNHVRRAPHRTLIDSITRKSTNETVGENNSDGASNALPMYPLHLAGPENANRRFVVYTTLLSLLTDEQRFSVISRLVDEVLEPVCAGAVRIDSNTVSLVSAKARSEYAPDDDDWEGDDEEQWIDDQEEQRVSLPPSTLTTPLNPFCSIPSQSEDVPPVETKTTHQNMPPPSINRFSTPLRPGAPSLQSTPLSATSHTHPVIAMTPNGTRRLIASTPLRQDGHPFPNLVSPLITRTALPRRLTHLPGQDFDSFSAFEQKGRKKPRKRTLFTESTAHSMLLLDALVVMSSEEIKLGTLRGLSESASTIASINADKIDDEAKKIASVEEGLEKIDSAQKKLFKGLVKRNLAENIVPVFAQLRRLFEGEHCSLSADVTVALKEIVRDFRSDLRDVVGPEIIIAAELEDAYRLEDEKNGLPEEPVVKAKVSTPQQSVKEDVVGEIQEQADNALHTPVRTSVEVVMVQEDLNLLDDEEYVAPMAPKKKKKGRKAKK</sequence>